<comment type="subcellular location">
    <subcellularLocation>
        <location evidence="1 6">Nucleus</location>
    </subcellularLocation>
</comment>
<reference evidence="10" key="1">
    <citation type="submission" date="2025-08" db="UniProtKB">
        <authorList>
            <consortium name="RefSeq"/>
        </authorList>
    </citation>
    <scope>IDENTIFICATION</scope>
    <source>
        <tissue evidence="10">Muscle</tissue>
    </source>
</reference>
<protein>
    <submittedName>
        <fullName evidence="10">Iroquois-class homeodomain protein IRX-6-like</fullName>
    </submittedName>
</protein>
<dbReference type="PROSITE" id="PS50071">
    <property type="entry name" value="HOMEOBOX_2"/>
    <property type="match status" value="1"/>
</dbReference>
<dbReference type="PANTHER" id="PTHR11211">
    <property type="entry name" value="IROQUOIS-CLASS HOMEODOMAIN PROTEIN IRX"/>
    <property type="match status" value="1"/>
</dbReference>
<name>A0ABM1BE04_LIMPO</name>
<evidence type="ECO:0000259" key="8">
    <source>
        <dbReference type="PROSITE" id="PS50071"/>
    </source>
</evidence>
<dbReference type="CDD" id="cd00086">
    <property type="entry name" value="homeodomain"/>
    <property type="match status" value="1"/>
</dbReference>
<dbReference type="RefSeq" id="XP_013780081.2">
    <property type="nucleotide sequence ID" value="XM_013924627.2"/>
</dbReference>
<gene>
    <name evidence="10" type="primary">LOC106464481</name>
</gene>
<feature type="domain" description="Homeobox" evidence="8">
    <location>
        <begin position="154"/>
        <end position="217"/>
    </location>
</feature>
<dbReference type="SMART" id="SM00389">
    <property type="entry name" value="HOX"/>
    <property type="match status" value="1"/>
</dbReference>
<feature type="region of interest" description="Disordered" evidence="7">
    <location>
        <begin position="221"/>
        <end position="274"/>
    </location>
</feature>
<feature type="compositionally biased region" description="Polar residues" evidence="7">
    <location>
        <begin position="345"/>
        <end position="362"/>
    </location>
</feature>
<dbReference type="PROSITE" id="PS00027">
    <property type="entry name" value="HOMEOBOX_1"/>
    <property type="match status" value="1"/>
</dbReference>
<dbReference type="InterPro" id="IPR008422">
    <property type="entry name" value="KN_HD"/>
</dbReference>
<evidence type="ECO:0000256" key="2">
    <source>
        <dbReference type="ARBA" id="ARBA00008446"/>
    </source>
</evidence>
<feature type="DNA-binding region" description="Homeobox" evidence="6">
    <location>
        <begin position="156"/>
        <end position="218"/>
    </location>
</feature>
<keyword evidence="4 6" id="KW-0371">Homeobox</keyword>
<evidence type="ECO:0000313" key="10">
    <source>
        <dbReference type="RefSeq" id="XP_013780081.2"/>
    </source>
</evidence>
<dbReference type="Pfam" id="PF05920">
    <property type="entry name" value="Homeobox_KN"/>
    <property type="match status" value="1"/>
</dbReference>
<dbReference type="Gene3D" id="1.10.10.60">
    <property type="entry name" value="Homeodomain-like"/>
    <property type="match status" value="1"/>
</dbReference>
<dbReference type="InterPro" id="IPR001356">
    <property type="entry name" value="HD"/>
</dbReference>
<dbReference type="Proteomes" id="UP000694941">
    <property type="component" value="Unplaced"/>
</dbReference>
<dbReference type="GeneID" id="106464481"/>
<feature type="region of interest" description="Disordered" evidence="7">
    <location>
        <begin position="309"/>
        <end position="364"/>
    </location>
</feature>
<evidence type="ECO:0000256" key="7">
    <source>
        <dbReference type="SAM" id="MobiDB-lite"/>
    </source>
</evidence>
<accession>A0ABM1BE04</accession>
<dbReference type="PANTHER" id="PTHR11211:SF40">
    <property type="entry name" value="MIRROR, ISOFORM C"/>
    <property type="match status" value="1"/>
</dbReference>
<sequence length="535" mass="57594">MSCLQFGYNSAPPTVNNTQLLMPGQPVSGQPHSNPTAGQPCCESGRPVLSDPLTGQTLCSCQYDAQLLSYQRLAATGLPLNIYGTAAAAAYSGDQPILPLTPDQTAFYAPTTNGFDIKENLEAWRSLSYAGSMYYPYDSATLGNYPFPNGYGMDLNGARRKNATRETTSTLKAWLNDHRKNPYPTKGEKIMLAIITKMTLTQVSTWFANARRRLKKENKMTWSPRNRCEDDDIDDDGDDEANRSKGENRTDTSRRRNDSDDEESNVSRTLESWEEKPNVVISRLEGSEDSGNIDQLDVEHDRVSFDNELATSNTKLPETKNAISSSPGVPESLCSSFSPGHFPSASRSTDNHSPTTETSTNPIKPKIWSIVDTATSSSPSPLVSGKLNPLQRTTRFDYLTPYPKSTWCISSFEKDAYPLNSSNGPPAAPLTIATSPSPSNSSLVSSTGLLETSSSSASLNLLRTAAAAFSASDLNTQKSGSSASLPVFNHSLPGSRLISSVSQTPISANVLTAASSTSVVSTIQTGASSTKSITL</sequence>
<dbReference type="InterPro" id="IPR009057">
    <property type="entry name" value="Homeodomain-like_sf"/>
</dbReference>
<feature type="compositionally biased region" description="Acidic residues" evidence="7">
    <location>
        <begin position="229"/>
        <end position="239"/>
    </location>
</feature>
<evidence type="ECO:0000256" key="1">
    <source>
        <dbReference type="ARBA" id="ARBA00004123"/>
    </source>
</evidence>
<comment type="similarity">
    <text evidence="2">Belongs to the TALE/IRO homeobox family.</text>
</comment>
<feature type="compositionally biased region" description="Polar residues" evidence="7">
    <location>
        <begin position="309"/>
        <end position="338"/>
    </location>
</feature>
<evidence type="ECO:0000256" key="3">
    <source>
        <dbReference type="ARBA" id="ARBA00023125"/>
    </source>
</evidence>
<feature type="compositionally biased region" description="Basic and acidic residues" evidence="7">
    <location>
        <begin position="240"/>
        <end position="258"/>
    </location>
</feature>
<evidence type="ECO:0000256" key="6">
    <source>
        <dbReference type="PROSITE-ProRule" id="PRU00108"/>
    </source>
</evidence>
<proteinExistence type="inferred from homology"/>
<keyword evidence="9" id="KW-1185">Reference proteome</keyword>
<dbReference type="SUPFAM" id="SSF46689">
    <property type="entry name" value="Homeodomain-like"/>
    <property type="match status" value="1"/>
</dbReference>
<keyword evidence="5 6" id="KW-0539">Nucleus</keyword>
<evidence type="ECO:0000256" key="4">
    <source>
        <dbReference type="ARBA" id="ARBA00023155"/>
    </source>
</evidence>
<evidence type="ECO:0000256" key="5">
    <source>
        <dbReference type="ARBA" id="ARBA00023242"/>
    </source>
</evidence>
<dbReference type="InterPro" id="IPR017970">
    <property type="entry name" value="Homeobox_CS"/>
</dbReference>
<evidence type="ECO:0000313" key="9">
    <source>
        <dbReference type="Proteomes" id="UP000694941"/>
    </source>
</evidence>
<keyword evidence="3 6" id="KW-0238">DNA-binding</keyword>
<organism evidence="9 10">
    <name type="scientific">Limulus polyphemus</name>
    <name type="common">Atlantic horseshoe crab</name>
    <dbReference type="NCBI Taxonomy" id="6850"/>
    <lineage>
        <taxon>Eukaryota</taxon>
        <taxon>Metazoa</taxon>
        <taxon>Ecdysozoa</taxon>
        <taxon>Arthropoda</taxon>
        <taxon>Chelicerata</taxon>
        <taxon>Merostomata</taxon>
        <taxon>Xiphosura</taxon>
        <taxon>Limulidae</taxon>
        <taxon>Limulus</taxon>
    </lineage>
</organism>